<evidence type="ECO:0000256" key="8">
    <source>
        <dbReference type="RuleBase" id="RU363032"/>
    </source>
</evidence>
<feature type="transmembrane region" description="Helical" evidence="8">
    <location>
        <begin position="83"/>
        <end position="107"/>
    </location>
</feature>
<evidence type="ECO:0000256" key="3">
    <source>
        <dbReference type="ARBA" id="ARBA00022448"/>
    </source>
</evidence>
<dbReference type="Pfam" id="PF00528">
    <property type="entry name" value="BPD_transp_1"/>
    <property type="match status" value="1"/>
</dbReference>
<dbReference type="InterPro" id="IPR000515">
    <property type="entry name" value="MetI-like"/>
</dbReference>
<keyword evidence="3 8" id="KW-0813">Transport</keyword>
<evidence type="ECO:0000259" key="9">
    <source>
        <dbReference type="PROSITE" id="PS50928"/>
    </source>
</evidence>
<dbReference type="EMBL" id="JAESWC010000002">
    <property type="protein sequence ID" value="MBL4935296.1"/>
    <property type="molecule type" value="Genomic_DNA"/>
</dbReference>
<dbReference type="Gene3D" id="1.10.3720.10">
    <property type="entry name" value="MetI-like"/>
    <property type="match status" value="1"/>
</dbReference>
<evidence type="ECO:0000256" key="7">
    <source>
        <dbReference type="ARBA" id="ARBA00023136"/>
    </source>
</evidence>
<evidence type="ECO:0000256" key="4">
    <source>
        <dbReference type="ARBA" id="ARBA00022475"/>
    </source>
</evidence>
<dbReference type="CDD" id="cd06261">
    <property type="entry name" value="TM_PBP2"/>
    <property type="match status" value="1"/>
</dbReference>
<evidence type="ECO:0000256" key="6">
    <source>
        <dbReference type="ARBA" id="ARBA00022989"/>
    </source>
</evidence>
<protein>
    <submittedName>
        <fullName evidence="10">ABC transporter permease</fullName>
    </submittedName>
</protein>
<dbReference type="PANTHER" id="PTHR42929:SF1">
    <property type="entry name" value="INNER MEMBRANE ABC TRANSPORTER PERMEASE PROTEIN YDCU-RELATED"/>
    <property type="match status" value="1"/>
</dbReference>
<feature type="domain" description="ABC transmembrane type-1" evidence="9">
    <location>
        <begin position="84"/>
        <end position="290"/>
    </location>
</feature>
<keyword evidence="5 8" id="KW-0812">Transmembrane</keyword>
<feature type="transmembrane region" description="Helical" evidence="8">
    <location>
        <begin position="119"/>
        <end position="145"/>
    </location>
</feature>
<dbReference type="PROSITE" id="PS50928">
    <property type="entry name" value="ABC_TM1"/>
    <property type="match status" value="1"/>
</dbReference>
<gene>
    <name evidence="10" type="ORF">JK636_05940</name>
</gene>
<keyword evidence="11" id="KW-1185">Reference proteome</keyword>
<proteinExistence type="inferred from homology"/>
<keyword evidence="6 8" id="KW-1133">Transmembrane helix</keyword>
<comment type="similarity">
    <text evidence="2">Belongs to the binding-protein-dependent transport system permease family. CysTW subfamily.</text>
</comment>
<comment type="subcellular location">
    <subcellularLocation>
        <location evidence="1 8">Cell membrane</location>
        <topology evidence="1 8">Multi-pass membrane protein</topology>
    </subcellularLocation>
</comment>
<evidence type="ECO:0000256" key="2">
    <source>
        <dbReference type="ARBA" id="ARBA00007069"/>
    </source>
</evidence>
<organism evidence="10 11">
    <name type="scientific">Clostridium rhizosphaerae</name>
    <dbReference type="NCBI Taxonomy" id="2803861"/>
    <lineage>
        <taxon>Bacteria</taxon>
        <taxon>Bacillati</taxon>
        <taxon>Bacillota</taxon>
        <taxon>Clostridia</taxon>
        <taxon>Eubacteriales</taxon>
        <taxon>Clostridiaceae</taxon>
        <taxon>Clostridium</taxon>
    </lineage>
</organism>
<dbReference type="SUPFAM" id="SSF161098">
    <property type="entry name" value="MetI-like"/>
    <property type="match status" value="1"/>
</dbReference>
<name>A0ABS1T7H4_9CLOT</name>
<comment type="caution">
    <text evidence="10">The sequence shown here is derived from an EMBL/GenBank/DDBJ whole genome shotgun (WGS) entry which is preliminary data.</text>
</comment>
<dbReference type="Proteomes" id="UP000632377">
    <property type="component" value="Unassembled WGS sequence"/>
</dbReference>
<dbReference type="PANTHER" id="PTHR42929">
    <property type="entry name" value="INNER MEMBRANE ABC TRANSPORTER PERMEASE PROTEIN YDCU-RELATED-RELATED"/>
    <property type="match status" value="1"/>
</dbReference>
<feature type="transmembrane region" description="Helical" evidence="8">
    <location>
        <begin position="26"/>
        <end position="51"/>
    </location>
</feature>
<evidence type="ECO:0000256" key="1">
    <source>
        <dbReference type="ARBA" id="ARBA00004651"/>
    </source>
</evidence>
<dbReference type="InterPro" id="IPR035906">
    <property type="entry name" value="MetI-like_sf"/>
</dbReference>
<evidence type="ECO:0000313" key="11">
    <source>
        <dbReference type="Proteomes" id="UP000632377"/>
    </source>
</evidence>
<keyword evidence="7 8" id="KW-0472">Membrane</keyword>
<feature type="transmembrane region" description="Helical" evidence="8">
    <location>
        <begin position="165"/>
        <end position="190"/>
    </location>
</feature>
<feature type="transmembrane region" description="Helical" evidence="8">
    <location>
        <begin position="226"/>
        <end position="249"/>
    </location>
</feature>
<reference evidence="10 11" key="1">
    <citation type="submission" date="2021-01" db="EMBL/GenBank/DDBJ databases">
        <title>Genome public.</title>
        <authorList>
            <person name="Liu C."/>
            <person name="Sun Q."/>
        </authorList>
    </citation>
    <scope>NUCLEOTIDE SEQUENCE [LARGE SCALE GENOMIC DNA]</scope>
    <source>
        <strain evidence="10 11">YIM B02515</strain>
    </source>
</reference>
<sequence>MMLQNKALSINKPLIKEKTLLRKNSGIFASLAPIVLWMTAFFVLPVLYIVVVSFCSRGETGDLVYKFTLTNYKSLLNPLYAKIFFNSLVISVFTTALCLIFGYPFAYIIARSGKKYKPLLLLLIILPFFTNSLVRTYAMIILLRSEGIINSYLLKLHLIKEPLKLLYNNVSVMIGMLYMMFPFMILPLYASIEKLDKRLIEAASDLGASPIRTFIKITLPLTKSGIVSGSMLVFVPTLGLFFITDLMGGSKVVLMSNLIKNQFLTARNWPLGSAIAVVLITIMALLIAFSSKHGSKKENMGVF</sequence>
<feature type="transmembrane region" description="Helical" evidence="8">
    <location>
        <begin position="269"/>
        <end position="289"/>
    </location>
</feature>
<evidence type="ECO:0000313" key="10">
    <source>
        <dbReference type="EMBL" id="MBL4935296.1"/>
    </source>
</evidence>
<keyword evidence="4" id="KW-1003">Cell membrane</keyword>
<accession>A0ABS1T7H4</accession>
<evidence type="ECO:0000256" key="5">
    <source>
        <dbReference type="ARBA" id="ARBA00022692"/>
    </source>
</evidence>